<dbReference type="PROSITE" id="PS51123">
    <property type="entry name" value="OMPA_2"/>
    <property type="match status" value="1"/>
</dbReference>
<protein>
    <submittedName>
        <fullName evidence="8">Lipoprotein</fullName>
    </submittedName>
</protein>
<evidence type="ECO:0000256" key="4">
    <source>
        <dbReference type="ARBA" id="ARBA00023237"/>
    </source>
</evidence>
<dbReference type="PANTHER" id="PTHR30329">
    <property type="entry name" value="STATOR ELEMENT OF FLAGELLAR MOTOR COMPLEX"/>
    <property type="match status" value="1"/>
</dbReference>
<dbReference type="InterPro" id="IPR007450">
    <property type="entry name" value="BamE_dom"/>
</dbReference>
<dbReference type="AlphaFoldDB" id="A0A378ULU7"/>
<reference evidence="8 9" key="1">
    <citation type="submission" date="2018-06" db="EMBL/GenBank/DDBJ databases">
        <authorList>
            <consortium name="Pathogen Informatics"/>
            <person name="Doyle S."/>
        </authorList>
    </citation>
    <scope>NUCLEOTIDE SEQUENCE [LARGE SCALE GENOMIC DNA]</scope>
    <source>
        <strain evidence="8 9">NCTC10295</strain>
    </source>
</reference>
<dbReference type="GO" id="GO:0009279">
    <property type="term" value="C:cell outer membrane"/>
    <property type="evidence" value="ECO:0007669"/>
    <property type="project" value="UniProtKB-SubCell"/>
</dbReference>
<evidence type="ECO:0000256" key="3">
    <source>
        <dbReference type="ARBA" id="ARBA00023136"/>
    </source>
</evidence>
<dbReference type="InterPro" id="IPR036737">
    <property type="entry name" value="OmpA-like_sf"/>
</dbReference>
<evidence type="ECO:0000256" key="2">
    <source>
        <dbReference type="ARBA" id="ARBA00022729"/>
    </source>
</evidence>
<evidence type="ECO:0000256" key="1">
    <source>
        <dbReference type="ARBA" id="ARBA00004442"/>
    </source>
</evidence>
<dbReference type="InterPro" id="IPR006665">
    <property type="entry name" value="OmpA-like"/>
</dbReference>
<feature type="chain" id="PRO_5017021074" evidence="6">
    <location>
        <begin position="40"/>
        <end position="295"/>
    </location>
</feature>
<gene>
    <name evidence="8" type="primary">mlp_2</name>
    <name evidence="8" type="ORF">NCTC10295_02289</name>
</gene>
<dbReference type="CDD" id="cd07185">
    <property type="entry name" value="OmpA_C-like"/>
    <property type="match status" value="1"/>
</dbReference>
<accession>A0A378ULU7</accession>
<keyword evidence="3 5" id="KW-0472">Membrane</keyword>
<feature type="signal peptide" evidence="6">
    <location>
        <begin position="1"/>
        <end position="39"/>
    </location>
</feature>
<sequence>MCRPSEIKVNIQMKTNLKWAALAATVLLAACATKSNVKADGTTDEPVFPKPYSLTFNNDRGTFPTDDELDKMRPGLTKDDIYKILGRPHYDEGMFNVREWDYLFHFYTPGVPLDPDNTSGVEGITTCQYKVIYDKDKFARSFYWKPVFPEDAVCPPRGPEKVKTQSLSLGADALFAFDKSGPSDMLPAGYAKLDRFAEDIKRFERVSAIRIIGYTDRKGSDAYNDALSLRRAETVRQYLVNRGVPAAVMSAQGLGKRNPVVECSTSLPRNEEIACLQPNRRVVIEVDGLGKLTVE</sequence>
<evidence type="ECO:0000256" key="6">
    <source>
        <dbReference type="SAM" id="SignalP"/>
    </source>
</evidence>
<dbReference type="PANTHER" id="PTHR30329:SF21">
    <property type="entry name" value="LIPOPROTEIN YIAD-RELATED"/>
    <property type="match status" value="1"/>
</dbReference>
<dbReference type="Proteomes" id="UP000254651">
    <property type="component" value="Unassembled WGS sequence"/>
</dbReference>
<evidence type="ECO:0000313" key="8">
    <source>
        <dbReference type="EMBL" id="STZ77471.1"/>
    </source>
</evidence>
<dbReference type="PRINTS" id="PR01023">
    <property type="entry name" value="NAFLGMOTY"/>
</dbReference>
<dbReference type="Pfam" id="PF00691">
    <property type="entry name" value="OmpA"/>
    <property type="match status" value="1"/>
</dbReference>
<keyword evidence="2 6" id="KW-0732">Signal</keyword>
<dbReference type="Gene3D" id="3.30.1330.60">
    <property type="entry name" value="OmpA-like domain"/>
    <property type="match status" value="1"/>
</dbReference>
<proteinExistence type="predicted"/>
<evidence type="ECO:0000256" key="5">
    <source>
        <dbReference type="PROSITE-ProRule" id="PRU00473"/>
    </source>
</evidence>
<feature type="domain" description="OmpA-like" evidence="7">
    <location>
        <begin position="162"/>
        <end position="290"/>
    </location>
</feature>
<dbReference type="PROSITE" id="PS51257">
    <property type="entry name" value="PROKAR_LIPOPROTEIN"/>
    <property type="match status" value="1"/>
</dbReference>
<name>A0A378ULU7_BERDE</name>
<dbReference type="PRINTS" id="PR01021">
    <property type="entry name" value="OMPADOMAIN"/>
</dbReference>
<dbReference type="Gene3D" id="3.30.1450.10">
    <property type="match status" value="1"/>
</dbReference>
<dbReference type="InterPro" id="IPR037873">
    <property type="entry name" value="BamE-like"/>
</dbReference>
<dbReference type="InterPro" id="IPR006664">
    <property type="entry name" value="OMP_bac"/>
</dbReference>
<keyword evidence="9" id="KW-1185">Reference proteome</keyword>
<dbReference type="EMBL" id="UGQS01000002">
    <property type="protein sequence ID" value="STZ77471.1"/>
    <property type="molecule type" value="Genomic_DNA"/>
</dbReference>
<organism evidence="8 9">
    <name type="scientific">Bergeriella denitrificans</name>
    <name type="common">Neisseria denitrificans</name>
    <dbReference type="NCBI Taxonomy" id="494"/>
    <lineage>
        <taxon>Bacteria</taxon>
        <taxon>Pseudomonadati</taxon>
        <taxon>Pseudomonadota</taxon>
        <taxon>Betaproteobacteria</taxon>
        <taxon>Neisseriales</taxon>
        <taxon>Neisseriaceae</taxon>
        <taxon>Bergeriella</taxon>
    </lineage>
</organism>
<comment type="subcellular location">
    <subcellularLocation>
        <location evidence="1">Cell outer membrane</location>
    </subcellularLocation>
</comment>
<keyword evidence="4" id="KW-0998">Cell outer membrane</keyword>
<dbReference type="InterPro" id="IPR050330">
    <property type="entry name" value="Bact_OuterMem_StrucFunc"/>
</dbReference>
<dbReference type="SUPFAM" id="SSF103088">
    <property type="entry name" value="OmpA-like"/>
    <property type="match status" value="1"/>
</dbReference>
<evidence type="ECO:0000259" key="7">
    <source>
        <dbReference type="PROSITE" id="PS51123"/>
    </source>
</evidence>
<keyword evidence="8" id="KW-0449">Lipoprotein</keyword>
<evidence type="ECO:0000313" key="9">
    <source>
        <dbReference type="Proteomes" id="UP000254651"/>
    </source>
</evidence>
<dbReference type="Pfam" id="PF04355">
    <property type="entry name" value="BamE"/>
    <property type="match status" value="1"/>
</dbReference>